<dbReference type="Pfam" id="PF09811">
    <property type="entry name" value="Yae1_N"/>
    <property type="match status" value="1"/>
</dbReference>
<dbReference type="EMBL" id="KK852643">
    <property type="protein sequence ID" value="KDR19575.1"/>
    <property type="molecule type" value="Genomic_DNA"/>
</dbReference>
<sequence>MLNPTVLYITSLWLKESIKSMTRLTLIVISGRNICDGVNSKRFHTNILISAMADDSINNCIDVDVGAWNKMCTTLANAGFRDGAAAGRDAVFQKGFDTGYAEGYQAALSLGYLKGALSTIIHHTEMATDSAVSVLNTSLEKTSVGMCQLCQTNPTKIQDHKGIVVTKSMSDIIGNQRDYIRNALDKIEKDNSHLLNEWSATPKESTGRIN</sequence>
<proteinExistence type="predicted"/>
<evidence type="ECO:0000313" key="6">
    <source>
        <dbReference type="EMBL" id="KDR19575.1"/>
    </source>
</evidence>
<evidence type="ECO:0000256" key="3">
    <source>
        <dbReference type="ARBA" id="ARBA00022490"/>
    </source>
</evidence>
<keyword evidence="4" id="KW-0539">Nucleus</keyword>
<keyword evidence="3" id="KW-0963">Cytoplasm</keyword>
<dbReference type="PANTHER" id="PTHR18829:SF0">
    <property type="entry name" value="PROTEIN YAE1 HOMOLOG"/>
    <property type="match status" value="1"/>
</dbReference>
<evidence type="ECO:0000313" key="7">
    <source>
        <dbReference type="Proteomes" id="UP000027135"/>
    </source>
</evidence>
<dbReference type="OMA" id="RGACWIC"/>
<dbReference type="PANTHER" id="PTHR18829">
    <property type="entry name" value="PROTEIN YAE1 HOMOLOG"/>
    <property type="match status" value="1"/>
</dbReference>
<dbReference type="InParanoid" id="A0A067R7S2"/>
<protein>
    <recommendedName>
        <fullName evidence="5">Essential protein Yae1 N-terminal domain-containing protein</fullName>
    </recommendedName>
</protein>
<reference evidence="6 7" key="1">
    <citation type="journal article" date="2014" name="Nat. Commun.">
        <title>Molecular traces of alternative social organization in a termite genome.</title>
        <authorList>
            <person name="Terrapon N."/>
            <person name="Li C."/>
            <person name="Robertson H.M."/>
            <person name="Ji L."/>
            <person name="Meng X."/>
            <person name="Booth W."/>
            <person name="Chen Z."/>
            <person name="Childers C.P."/>
            <person name="Glastad K.M."/>
            <person name="Gokhale K."/>
            <person name="Gowin J."/>
            <person name="Gronenberg W."/>
            <person name="Hermansen R.A."/>
            <person name="Hu H."/>
            <person name="Hunt B.G."/>
            <person name="Huylmans A.K."/>
            <person name="Khalil S.M."/>
            <person name="Mitchell R.D."/>
            <person name="Munoz-Torres M.C."/>
            <person name="Mustard J.A."/>
            <person name="Pan H."/>
            <person name="Reese J.T."/>
            <person name="Scharf M.E."/>
            <person name="Sun F."/>
            <person name="Vogel H."/>
            <person name="Xiao J."/>
            <person name="Yang W."/>
            <person name="Yang Z."/>
            <person name="Yang Z."/>
            <person name="Zhou J."/>
            <person name="Zhu J."/>
            <person name="Brent C.S."/>
            <person name="Elsik C.G."/>
            <person name="Goodisman M.A."/>
            <person name="Liberles D.A."/>
            <person name="Roe R.M."/>
            <person name="Vargo E.L."/>
            <person name="Vilcinskas A."/>
            <person name="Wang J."/>
            <person name="Bornberg-Bauer E."/>
            <person name="Korb J."/>
            <person name="Zhang G."/>
            <person name="Liebig J."/>
        </authorList>
    </citation>
    <scope>NUCLEOTIDE SEQUENCE [LARGE SCALE GENOMIC DNA]</scope>
    <source>
        <tissue evidence="6">Whole organism</tissue>
    </source>
</reference>
<keyword evidence="7" id="KW-1185">Reference proteome</keyword>
<evidence type="ECO:0000256" key="1">
    <source>
        <dbReference type="ARBA" id="ARBA00004123"/>
    </source>
</evidence>
<dbReference type="InterPro" id="IPR019191">
    <property type="entry name" value="Essential_protein_Yae1_N"/>
</dbReference>
<organism evidence="6 7">
    <name type="scientific">Zootermopsis nevadensis</name>
    <name type="common">Dampwood termite</name>
    <dbReference type="NCBI Taxonomy" id="136037"/>
    <lineage>
        <taxon>Eukaryota</taxon>
        <taxon>Metazoa</taxon>
        <taxon>Ecdysozoa</taxon>
        <taxon>Arthropoda</taxon>
        <taxon>Hexapoda</taxon>
        <taxon>Insecta</taxon>
        <taxon>Pterygota</taxon>
        <taxon>Neoptera</taxon>
        <taxon>Polyneoptera</taxon>
        <taxon>Dictyoptera</taxon>
        <taxon>Blattodea</taxon>
        <taxon>Blattoidea</taxon>
        <taxon>Termitoidae</taxon>
        <taxon>Termopsidae</taxon>
        <taxon>Zootermopsis</taxon>
    </lineage>
</organism>
<dbReference type="InterPro" id="IPR038881">
    <property type="entry name" value="Yae1-like"/>
</dbReference>
<feature type="domain" description="Essential protein Yae1 N-terminal" evidence="5">
    <location>
        <begin position="79"/>
        <end position="116"/>
    </location>
</feature>
<evidence type="ECO:0000256" key="2">
    <source>
        <dbReference type="ARBA" id="ARBA00004496"/>
    </source>
</evidence>
<accession>A0A067R7S2</accession>
<comment type="subcellular location">
    <subcellularLocation>
        <location evidence="2">Cytoplasm</location>
    </subcellularLocation>
    <subcellularLocation>
        <location evidence="1">Nucleus</location>
    </subcellularLocation>
</comment>
<name>A0A067R7S2_ZOONE</name>
<dbReference type="Proteomes" id="UP000027135">
    <property type="component" value="Unassembled WGS sequence"/>
</dbReference>
<dbReference type="GO" id="GO:0005634">
    <property type="term" value="C:nucleus"/>
    <property type="evidence" value="ECO:0007669"/>
    <property type="project" value="UniProtKB-SubCell"/>
</dbReference>
<dbReference type="AlphaFoldDB" id="A0A067R7S2"/>
<gene>
    <name evidence="6" type="ORF">L798_06373</name>
</gene>
<dbReference type="GO" id="GO:0005737">
    <property type="term" value="C:cytoplasm"/>
    <property type="evidence" value="ECO:0007669"/>
    <property type="project" value="UniProtKB-SubCell"/>
</dbReference>
<evidence type="ECO:0000256" key="4">
    <source>
        <dbReference type="ARBA" id="ARBA00023242"/>
    </source>
</evidence>
<evidence type="ECO:0000259" key="5">
    <source>
        <dbReference type="Pfam" id="PF09811"/>
    </source>
</evidence>